<reference evidence="1 2" key="1">
    <citation type="submission" date="2014-06" db="EMBL/GenBank/DDBJ databases">
        <title>Rhizobium pelagicum/R2-400B4.</title>
        <authorList>
            <person name="Kimes N.E."/>
            <person name="Lopez-Perez M."/>
        </authorList>
    </citation>
    <scope>NUCLEOTIDE SEQUENCE [LARGE SCALE GENOMIC DNA]</scope>
    <source>
        <strain evidence="1 2">R2-400B4</strain>
    </source>
</reference>
<keyword evidence="2" id="KW-1185">Reference proteome</keyword>
<accession>A0A922TCC2</accession>
<evidence type="ECO:0000313" key="2">
    <source>
        <dbReference type="Proteomes" id="UP000052167"/>
    </source>
</evidence>
<organism evidence="1 2">
    <name type="scientific">Pseudorhizobium pelagicum</name>
    <dbReference type="NCBI Taxonomy" id="1509405"/>
    <lineage>
        <taxon>Bacteria</taxon>
        <taxon>Pseudomonadati</taxon>
        <taxon>Pseudomonadota</taxon>
        <taxon>Alphaproteobacteria</taxon>
        <taxon>Hyphomicrobiales</taxon>
        <taxon>Rhizobiaceae</taxon>
        <taxon>Rhizobium/Agrobacterium group</taxon>
        <taxon>Pseudorhizobium</taxon>
    </lineage>
</organism>
<name>A0A922TCC2_9HYPH</name>
<dbReference type="AlphaFoldDB" id="A0A922TCC2"/>
<comment type="caution">
    <text evidence="1">The sequence shown here is derived from an EMBL/GenBank/DDBJ whole genome shotgun (WGS) entry which is preliminary data.</text>
</comment>
<gene>
    <name evidence="1" type="ORF">GV68_10535</name>
</gene>
<evidence type="ECO:0000313" key="1">
    <source>
        <dbReference type="EMBL" id="KEQ10682.1"/>
    </source>
</evidence>
<dbReference type="EMBL" id="JOKJ01000002">
    <property type="protein sequence ID" value="KEQ10682.1"/>
    <property type="molecule type" value="Genomic_DNA"/>
</dbReference>
<proteinExistence type="predicted"/>
<protein>
    <submittedName>
        <fullName evidence="1">Uncharacterized protein</fullName>
    </submittedName>
</protein>
<dbReference type="Proteomes" id="UP000052167">
    <property type="component" value="Unassembled WGS sequence"/>
</dbReference>
<sequence length="116" mass="13014">MSRLAKLEKAWVKASAEERLLFLKRVATQDVDLWSAIDPDRQQLIADGRYLLPSTVTRIERIMAKRSIRPDEVTAEIGFPGEGKTLIRALAKGASLRLAMVKALDAWLKRQALRGS</sequence>